<dbReference type="PANTHER" id="PTHR43845">
    <property type="entry name" value="BLR5969 PROTEIN"/>
    <property type="match status" value="1"/>
</dbReference>
<evidence type="ECO:0000313" key="1">
    <source>
        <dbReference type="EMBL" id="EEQ29155.1"/>
    </source>
</evidence>
<organism evidence="1 2">
    <name type="scientific">Arthroderma otae (strain ATCC MYA-4605 / CBS 113480)</name>
    <name type="common">Microsporum canis</name>
    <dbReference type="NCBI Taxonomy" id="554155"/>
    <lineage>
        <taxon>Eukaryota</taxon>
        <taxon>Fungi</taxon>
        <taxon>Dikarya</taxon>
        <taxon>Ascomycota</taxon>
        <taxon>Pezizomycotina</taxon>
        <taxon>Eurotiomycetes</taxon>
        <taxon>Eurotiomycetidae</taxon>
        <taxon>Onygenales</taxon>
        <taxon>Arthrodermataceae</taxon>
        <taxon>Microsporum</taxon>
    </lineage>
</organism>
<dbReference type="InterPro" id="IPR042099">
    <property type="entry name" value="ANL_N_sf"/>
</dbReference>
<dbReference type="OMA" id="GNESIDM"/>
<keyword evidence="2" id="KW-1185">Reference proteome</keyword>
<dbReference type="VEuPathDB" id="FungiDB:MCYG_01974"/>
<dbReference type="EMBL" id="DS995702">
    <property type="protein sequence ID" value="EEQ29155.1"/>
    <property type="molecule type" value="Genomic_DNA"/>
</dbReference>
<keyword evidence="1" id="KW-0436">Ligase</keyword>
<reference evidence="2" key="1">
    <citation type="journal article" date="2012" name="MBio">
        <title>Comparative genome analysis of Trichophyton rubrum and related dermatophytes reveals candidate genes involved in infection.</title>
        <authorList>
            <person name="Martinez D.A."/>
            <person name="Oliver B.G."/>
            <person name="Graeser Y."/>
            <person name="Goldberg J.M."/>
            <person name="Li W."/>
            <person name="Martinez-Rossi N.M."/>
            <person name="Monod M."/>
            <person name="Shelest E."/>
            <person name="Barton R.C."/>
            <person name="Birch E."/>
            <person name="Brakhage A.A."/>
            <person name="Chen Z."/>
            <person name="Gurr S.J."/>
            <person name="Heiman D."/>
            <person name="Heitman J."/>
            <person name="Kosti I."/>
            <person name="Rossi A."/>
            <person name="Saif S."/>
            <person name="Samalova M."/>
            <person name="Saunders C.W."/>
            <person name="Shea T."/>
            <person name="Summerbell R.C."/>
            <person name="Xu J."/>
            <person name="Young S."/>
            <person name="Zeng Q."/>
            <person name="Birren B.W."/>
            <person name="Cuomo C.A."/>
            <person name="White T.C."/>
        </authorList>
    </citation>
    <scope>NUCLEOTIDE SEQUENCE [LARGE SCALE GENOMIC DNA]</scope>
    <source>
        <strain evidence="2">ATCC MYA-4605 / CBS 113480</strain>
    </source>
</reference>
<accession>C5FIR4</accession>
<dbReference type="GO" id="GO:0016874">
    <property type="term" value="F:ligase activity"/>
    <property type="evidence" value="ECO:0007669"/>
    <property type="project" value="UniProtKB-KW"/>
</dbReference>
<dbReference type="Proteomes" id="UP000002035">
    <property type="component" value="Unassembled WGS sequence"/>
</dbReference>
<dbReference type="OrthoDB" id="5360374at2759"/>
<dbReference type="eggNOG" id="ENOG502SMXR">
    <property type="taxonomic scope" value="Eukaryota"/>
</dbReference>
<gene>
    <name evidence="1" type="ORF">MCYG_01974</name>
</gene>
<dbReference type="GeneID" id="9229092"/>
<dbReference type="PANTHER" id="PTHR43845:SF1">
    <property type="entry name" value="BLR5969 PROTEIN"/>
    <property type="match status" value="1"/>
</dbReference>
<dbReference type="AlphaFoldDB" id="C5FIR4"/>
<protein>
    <submittedName>
        <fullName evidence="1">AMP-dependent synthetase/ligase</fullName>
    </submittedName>
</protein>
<name>C5FIR4_ARTOC</name>
<dbReference type="SUPFAM" id="SSF56801">
    <property type="entry name" value="Acetyl-CoA synthetase-like"/>
    <property type="match status" value="1"/>
</dbReference>
<dbReference type="Gene3D" id="3.40.50.12780">
    <property type="entry name" value="N-terminal domain of ligase-like"/>
    <property type="match status" value="1"/>
</dbReference>
<proteinExistence type="predicted"/>
<dbReference type="HOGENOM" id="CLU_039419_1_0_1"/>
<dbReference type="RefSeq" id="XP_002849040.1">
    <property type="nucleotide sequence ID" value="XM_002848994.1"/>
</dbReference>
<evidence type="ECO:0000313" key="2">
    <source>
        <dbReference type="Proteomes" id="UP000002035"/>
    </source>
</evidence>
<sequence>MEDIKERFVLELIKFARQKSDYYRQLYESLPQDIVNIESLPITDVEDYWRLARSDPKNVLTGPFIDGVPLRSGGSTNEPKTIFSTRDEVTKIAKIEANLRAQTSGILPGDRVANLFTFGGLYGGYWYAIALLQEIPIPLVHLPISGSQPLDKIVEEMEVFEATVILAPVFTIILLAEHLTKKGRSLDNIRVIVFSGESLFEDTRPLWGTAYPNAKIYSSFYGGVDVGPLGVPARTPACFEEAFDPTFKMCFPAVLMEIIAEDGTVIKEPGIRGNVVATTLVRYLQPMIRYPVGDVAEWVDYEARTFKHRGRASIAIKVATTFLDLPLIKKIIAEVLGSSITGRFQCIVRRKEGSAILTFRLAIPKPEHHNQIRDEVEAALSRASPKWRRDRECSAIAPLILEWVDNSGLLYSEKSGKLREIVDERY</sequence>